<evidence type="ECO:0000256" key="1">
    <source>
        <dbReference type="SAM" id="Phobius"/>
    </source>
</evidence>
<keyword evidence="1" id="KW-0812">Transmembrane</keyword>
<proteinExistence type="predicted"/>
<accession>A0A564Z8S5</accession>
<keyword evidence="1" id="KW-0472">Membrane</keyword>
<dbReference type="EMBL" id="CABIJS010000697">
    <property type="protein sequence ID" value="VUZ55907.1"/>
    <property type="molecule type" value="Genomic_DNA"/>
</dbReference>
<evidence type="ECO:0000313" key="3">
    <source>
        <dbReference type="Proteomes" id="UP000321570"/>
    </source>
</evidence>
<reference evidence="2 3" key="1">
    <citation type="submission" date="2019-07" db="EMBL/GenBank/DDBJ databases">
        <authorList>
            <person name="Jastrzebski P J."/>
            <person name="Paukszto L."/>
            <person name="Jastrzebski P J."/>
        </authorList>
    </citation>
    <scope>NUCLEOTIDE SEQUENCE [LARGE SCALE GENOMIC DNA]</scope>
    <source>
        <strain evidence="2 3">WMS-il1</strain>
    </source>
</reference>
<evidence type="ECO:0000313" key="2">
    <source>
        <dbReference type="EMBL" id="VUZ55907.1"/>
    </source>
</evidence>
<protein>
    <submittedName>
        <fullName evidence="2">Uncharacterized protein</fullName>
    </submittedName>
</protein>
<dbReference type="AlphaFoldDB" id="A0A564Z8S5"/>
<sequence>MPANLILLGLIVTSVLLDLSKEFLIFSWWIHIQYGPRSSLLNLPQSLSTYFTRYSPIIEYQKLLSLEISPSPLQLDFKTYIVILISPIFTLHLNSIVWKSE</sequence>
<gene>
    <name evidence="2" type="ORF">WMSIL1_LOCUS13575</name>
</gene>
<organism evidence="2 3">
    <name type="scientific">Hymenolepis diminuta</name>
    <name type="common">Rat tapeworm</name>
    <dbReference type="NCBI Taxonomy" id="6216"/>
    <lineage>
        <taxon>Eukaryota</taxon>
        <taxon>Metazoa</taxon>
        <taxon>Spiralia</taxon>
        <taxon>Lophotrochozoa</taxon>
        <taxon>Platyhelminthes</taxon>
        <taxon>Cestoda</taxon>
        <taxon>Eucestoda</taxon>
        <taxon>Cyclophyllidea</taxon>
        <taxon>Hymenolepididae</taxon>
        <taxon>Hymenolepis</taxon>
    </lineage>
</organism>
<keyword evidence="1" id="KW-1133">Transmembrane helix</keyword>
<feature type="transmembrane region" description="Helical" evidence="1">
    <location>
        <begin position="79"/>
        <end position="98"/>
    </location>
</feature>
<dbReference type="Proteomes" id="UP000321570">
    <property type="component" value="Unassembled WGS sequence"/>
</dbReference>
<keyword evidence="3" id="KW-1185">Reference proteome</keyword>
<name>A0A564Z8S5_HYMDI</name>